<feature type="signal peptide" evidence="1">
    <location>
        <begin position="1"/>
        <end position="29"/>
    </location>
</feature>
<keyword evidence="1" id="KW-0732">Signal</keyword>
<name>A0ABZ3FDD6_9FIRM</name>
<feature type="chain" id="PRO_5045231376" evidence="1">
    <location>
        <begin position="30"/>
        <end position="478"/>
    </location>
</feature>
<organism evidence="2 3">
    <name type="scientific">Terrisporobacter petrolearius</name>
    <dbReference type="NCBI Taxonomy" id="1460447"/>
    <lineage>
        <taxon>Bacteria</taxon>
        <taxon>Bacillati</taxon>
        <taxon>Bacillota</taxon>
        <taxon>Clostridia</taxon>
        <taxon>Peptostreptococcales</taxon>
        <taxon>Peptostreptococcaceae</taxon>
        <taxon>Terrisporobacter</taxon>
    </lineage>
</organism>
<dbReference type="Proteomes" id="UP001477947">
    <property type="component" value="Chromosome"/>
</dbReference>
<gene>
    <name evidence="2" type="ORF">TPELB_15020</name>
</gene>
<sequence>MGKLGKILTCVAGAAVTVAAAPIVLPAAAAAGAVAAGAATAAGSAIAGSAVGTAVAGAATAAGTAAAAAGSAIAGSAAGSAIAGSAAGTAIAGAATAAGTAVTAAGSAIAGSAAATAVAGVATTVGSAIATGAAVVGVTTTATAALGAATVGAGLTYSGMTSIEGFSNSIEADDKIAKAKNIYEDINNKLDKAQKKTIDKMQNLNKLKVNIYANEIMYSIAIIEKIKNIKQTETTISEFKFNFSPEEIKEVKTISIEALKIAKGSLDGLGVSAAMSSLTTGLVANFGVSSTGTAISSLSGAAAQRATLASLGGGAIKAGGAGMAGGQVMLGGISLVPTAIIMSHKYAQNSEKKLTEATRYYSQIKEEVGKIEGTISWLENSVNERVGEIYNTLEKLRRVYSKDILGKLRDINNIRSKNGQINMNECTDDEKKTIVRSCSFISSMKAIIKAPVLTENGLISEETKNILGIYGDVNRLYV</sequence>
<evidence type="ECO:0000313" key="2">
    <source>
        <dbReference type="EMBL" id="XAM41191.1"/>
    </source>
</evidence>
<evidence type="ECO:0000256" key="1">
    <source>
        <dbReference type="SAM" id="SignalP"/>
    </source>
</evidence>
<protein>
    <submittedName>
        <fullName evidence="2">Uncharacterized protein</fullName>
    </submittedName>
</protein>
<reference evidence="2 3" key="1">
    <citation type="submission" date="2024-04" db="EMBL/GenBank/DDBJ databases">
        <title>Isolation and characterization of novel acetogenic strains of the genera Terrisporobacter and Acetoanaerobium.</title>
        <authorList>
            <person name="Boeer T."/>
            <person name="Schueler M.A."/>
            <person name="Lueschen A."/>
            <person name="Eysell L."/>
            <person name="Droege J."/>
            <person name="Heinemann M."/>
            <person name="Engelhardt L."/>
            <person name="Basen M."/>
            <person name="Daniel R."/>
        </authorList>
    </citation>
    <scope>NUCLEOTIDE SEQUENCE [LARGE SCALE GENOMIC DNA]</scope>
    <source>
        <strain evidence="2 3">ELB</strain>
    </source>
</reference>
<dbReference type="EMBL" id="CP154622">
    <property type="protein sequence ID" value="XAM41191.1"/>
    <property type="molecule type" value="Genomic_DNA"/>
</dbReference>
<evidence type="ECO:0000313" key="3">
    <source>
        <dbReference type="Proteomes" id="UP001477947"/>
    </source>
</evidence>
<proteinExistence type="predicted"/>
<keyword evidence="3" id="KW-1185">Reference proteome</keyword>
<dbReference type="RefSeq" id="WP_343339147.1">
    <property type="nucleotide sequence ID" value="NZ_CP154622.1"/>
</dbReference>
<accession>A0ABZ3FDD6</accession>